<keyword evidence="2" id="KW-1185">Reference proteome</keyword>
<dbReference type="PIRSF" id="PIRSF008159">
    <property type="entry name" value="UCP008159_ABC"/>
    <property type="match status" value="1"/>
</dbReference>
<name>A0ABT5JCU4_RHOTP</name>
<evidence type="ECO:0000313" key="1">
    <source>
        <dbReference type="EMBL" id="MDC7787312.1"/>
    </source>
</evidence>
<gene>
    <name evidence="1" type="ORF">PQJ73_16600</name>
</gene>
<dbReference type="EMBL" id="JAQQLI010000026">
    <property type="protein sequence ID" value="MDC7787312.1"/>
    <property type="molecule type" value="Genomic_DNA"/>
</dbReference>
<dbReference type="InterPro" id="IPR016537">
    <property type="entry name" value="UCP008159_ABC"/>
</dbReference>
<sequence>MKRSAAVVGAALVVLVHAVGVAVAHPHVWVTFRSEILYAADGRMSGVRHAWTFDDMFSAYALQGIAHARKGFYTREELRSLAEVNMTSLKEYDYFTFAKADGRTAAFSGPVDYWLEYKDPSLTLHFTLPLKTPVAARAVAIDIYDPSIFVDFAFATDRPATLVGAPQGCRLALERPREPTAAEQQRLSGLDAVPLDKSDTWGATFANKIRVTCP</sequence>
<dbReference type="Pfam" id="PF06226">
    <property type="entry name" value="DUF1007"/>
    <property type="match status" value="1"/>
</dbReference>
<comment type="caution">
    <text evidence="1">The sequence shown here is derived from an EMBL/GenBank/DDBJ whole genome shotgun (WGS) entry which is preliminary data.</text>
</comment>
<organism evidence="1 2">
    <name type="scientific">Rhodoplanes tepidamans</name>
    <name type="common">Rhodoplanes cryptolactis</name>
    <dbReference type="NCBI Taxonomy" id="200616"/>
    <lineage>
        <taxon>Bacteria</taxon>
        <taxon>Pseudomonadati</taxon>
        <taxon>Pseudomonadota</taxon>
        <taxon>Alphaproteobacteria</taxon>
        <taxon>Hyphomicrobiales</taxon>
        <taxon>Nitrobacteraceae</taxon>
        <taxon>Rhodoplanes</taxon>
    </lineage>
</organism>
<proteinExistence type="predicted"/>
<dbReference type="Proteomes" id="UP001165652">
    <property type="component" value="Unassembled WGS sequence"/>
</dbReference>
<dbReference type="InterPro" id="IPR010412">
    <property type="entry name" value="DUF1007"/>
</dbReference>
<reference evidence="1" key="2">
    <citation type="submission" date="2023-02" db="EMBL/GenBank/DDBJ databases">
        <authorList>
            <person name="Rayyan A."/>
            <person name="Meyer T."/>
            <person name="Kyndt J.A."/>
        </authorList>
    </citation>
    <scope>NUCLEOTIDE SEQUENCE</scope>
    <source>
        <strain evidence="1">DSM 9987</strain>
    </source>
</reference>
<protein>
    <submittedName>
        <fullName evidence="1">DUF1007 family protein</fullName>
    </submittedName>
</protein>
<reference evidence="1" key="1">
    <citation type="journal article" date="2023" name="Microbiol Resour">
        <title>Genome Sequences of Rhodoplanes serenus and Two Thermotolerant Strains, Rhodoplanes tepidamans and 'Rhodoplanes cryptolactis,' Further Refine the Genus.</title>
        <authorList>
            <person name="Rayyan A.A."/>
            <person name="Kyndt J.A."/>
        </authorList>
    </citation>
    <scope>NUCLEOTIDE SEQUENCE</scope>
    <source>
        <strain evidence="1">DSM 9987</strain>
    </source>
</reference>
<dbReference type="RefSeq" id="WP_272778152.1">
    <property type="nucleotide sequence ID" value="NZ_JAQQLI010000026.1"/>
</dbReference>
<accession>A0ABT5JCU4</accession>
<evidence type="ECO:0000313" key="2">
    <source>
        <dbReference type="Proteomes" id="UP001165652"/>
    </source>
</evidence>